<evidence type="ECO:0000313" key="2">
    <source>
        <dbReference type="EMBL" id="RAK72997.1"/>
    </source>
</evidence>
<proteinExistence type="predicted"/>
<gene>
    <name evidence="2" type="ORF">BO72DRAFT_452089</name>
</gene>
<dbReference type="OrthoDB" id="5400409at2759"/>
<dbReference type="AlphaFoldDB" id="A0A8G1RFS4"/>
<feature type="chain" id="PRO_5034212433" evidence="1">
    <location>
        <begin position="21"/>
        <end position="102"/>
    </location>
</feature>
<name>A0A8G1RFS4_9EURO</name>
<evidence type="ECO:0000313" key="3">
    <source>
        <dbReference type="Proteomes" id="UP000249789"/>
    </source>
</evidence>
<accession>A0A8G1RFS4</accession>
<protein>
    <submittedName>
        <fullName evidence="2">Uncharacterized protein</fullName>
    </submittedName>
</protein>
<reference evidence="2 3" key="1">
    <citation type="submission" date="2018-02" db="EMBL/GenBank/DDBJ databases">
        <title>The genomes of Aspergillus section Nigri reveals drivers in fungal speciation.</title>
        <authorList>
            <consortium name="DOE Joint Genome Institute"/>
            <person name="Vesth T.C."/>
            <person name="Nybo J."/>
            <person name="Theobald S."/>
            <person name="Brandl J."/>
            <person name="Frisvad J.C."/>
            <person name="Nielsen K.F."/>
            <person name="Lyhne E.K."/>
            <person name="Kogle M.E."/>
            <person name="Kuo A."/>
            <person name="Riley R."/>
            <person name="Clum A."/>
            <person name="Nolan M."/>
            <person name="Lipzen A."/>
            <person name="Salamov A."/>
            <person name="Henrissat B."/>
            <person name="Wiebenga A."/>
            <person name="De vries R.P."/>
            <person name="Grigoriev I.V."/>
            <person name="Mortensen U.H."/>
            <person name="Andersen M.R."/>
            <person name="Baker S.E."/>
        </authorList>
    </citation>
    <scope>NUCLEOTIDE SEQUENCE [LARGE SCALE GENOMIC DNA]</scope>
    <source>
        <strain evidence="2 3">CBS 313.89</strain>
    </source>
</reference>
<feature type="signal peptide" evidence="1">
    <location>
        <begin position="1"/>
        <end position="20"/>
    </location>
</feature>
<evidence type="ECO:0000256" key="1">
    <source>
        <dbReference type="SAM" id="SignalP"/>
    </source>
</evidence>
<dbReference type="RefSeq" id="XP_040797007.1">
    <property type="nucleotide sequence ID" value="XM_040945654.1"/>
</dbReference>
<organism evidence="2 3">
    <name type="scientific">Aspergillus fijiensis CBS 313.89</name>
    <dbReference type="NCBI Taxonomy" id="1448319"/>
    <lineage>
        <taxon>Eukaryota</taxon>
        <taxon>Fungi</taxon>
        <taxon>Dikarya</taxon>
        <taxon>Ascomycota</taxon>
        <taxon>Pezizomycotina</taxon>
        <taxon>Eurotiomycetes</taxon>
        <taxon>Eurotiomycetidae</taxon>
        <taxon>Eurotiales</taxon>
        <taxon>Aspergillaceae</taxon>
        <taxon>Aspergillus</taxon>
    </lineage>
</organism>
<keyword evidence="1" id="KW-0732">Signal</keyword>
<dbReference type="GeneID" id="63862987"/>
<dbReference type="VEuPathDB" id="FungiDB:BO72DRAFT_452089"/>
<dbReference type="EMBL" id="KZ824685">
    <property type="protein sequence ID" value="RAK72997.1"/>
    <property type="molecule type" value="Genomic_DNA"/>
</dbReference>
<sequence length="102" mass="11550">MLSQFLFLSLIGFPAFNCRALSDICPTFVPFALFGLFAYLSEAVNNGKRRAHPMGLGISPHRLPNFRKLVSLRLLEFEGNMGLFDSFISQERAHGLEWASWL</sequence>
<keyword evidence="3" id="KW-1185">Reference proteome</keyword>
<dbReference type="Proteomes" id="UP000249789">
    <property type="component" value="Unassembled WGS sequence"/>
</dbReference>